<keyword evidence="9 12" id="KW-1133">Transmembrane helix</keyword>
<feature type="transmembrane region" description="Helical" evidence="12">
    <location>
        <begin position="55"/>
        <end position="79"/>
    </location>
</feature>
<protein>
    <recommendedName>
        <fullName evidence="3 12">Flagellar biosynthetic protein FlhB</fullName>
    </recommendedName>
</protein>
<dbReference type="InterPro" id="IPR029025">
    <property type="entry name" value="T3SS_substrate_exporter_C"/>
</dbReference>
<organism evidence="13 14">
    <name type="scientific">Selenomonas dianae</name>
    <dbReference type="NCBI Taxonomy" id="135079"/>
    <lineage>
        <taxon>Bacteria</taxon>
        <taxon>Bacillati</taxon>
        <taxon>Bacillota</taxon>
        <taxon>Negativicutes</taxon>
        <taxon>Selenomonadales</taxon>
        <taxon>Selenomonadaceae</taxon>
        <taxon>Selenomonas</taxon>
    </lineage>
</organism>
<keyword evidence="13" id="KW-0282">Flagellum</keyword>
<feature type="transmembrane region" description="Helical" evidence="12">
    <location>
        <begin position="205"/>
        <end position="227"/>
    </location>
</feature>
<name>A0ABP3CM42_9FIRM</name>
<keyword evidence="6 12" id="KW-0812">Transmembrane</keyword>
<keyword evidence="13" id="KW-0966">Cell projection</keyword>
<keyword evidence="10 12" id="KW-0472">Membrane</keyword>
<comment type="similarity">
    <text evidence="2 12">Belongs to the type III secretion exporter family.</text>
</comment>
<keyword evidence="14" id="KW-1185">Reference proteome</keyword>
<evidence type="ECO:0000256" key="2">
    <source>
        <dbReference type="ARBA" id="ARBA00010690"/>
    </source>
</evidence>
<evidence type="ECO:0000313" key="14">
    <source>
        <dbReference type="Proteomes" id="UP001500399"/>
    </source>
</evidence>
<keyword evidence="13" id="KW-0969">Cilium</keyword>
<evidence type="ECO:0000256" key="1">
    <source>
        <dbReference type="ARBA" id="ARBA00004651"/>
    </source>
</evidence>
<feature type="transmembrane region" description="Helical" evidence="12">
    <location>
        <begin position="99"/>
        <end position="128"/>
    </location>
</feature>
<evidence type="ECO:0000256" key="6">
    <source>
        <dbReference type="ARBA" id="ARBA00022692"/>
    </source>
</evidence>
<evidence type="ECO:0000256" key="12">
    <source>
        <dbReference type="RuleBase" id="RU364091"/>
    </source>
</evidence>
<dbReference type="PANTHER" id="PTHR30531">
    <property type="entry name" value="FLAGELLAR BIOSYNTHETIC PROTEIN FLHB"/>
    <property type="match status" value="1"/>
</dbReference>
<dbReference type="Proteomes" id="UP001500399">
    <property type="component" value="Unassembled WGS sequence"/>
</dbReference>
<dbReference type="PANTHER" id="PTHR30531:SF12">
    <property type="entry name" value="FLAGELLAR BIOSYNTHETIC PROTEIN FLHB"/>
    <property type="match status" value="1"/>
</dbReference>
<dbReference type="InterPro" id="IPR006136">
    <property type="entry name" value="FlhB"/>
</dbReference>
<dbReference type="Gene3D" id="6.10.250.2080">
    <property type="match status" value="1"/>
</dbReference>
<keyword evidence="4 12" id="KW-0813">Transport</keyword>
<evidence type="ECO:0000256" key="3">
    <source>
        <dbReference type="ARBA" id="ARBA00021622"/>
    </source>
</evidence>
<dbReference type="Pfam" id="PF01312">
    <property type="entry name" value="Bac_export_2"/>
    <property type="match status" value="1"/>
</dbReference>
<dbReference type="InterPro" id="IPR006135">
    <property type="entry name" value="T3SS_substrate_exporter"/>
</dbReference>
<feature type="transmembrane region" description="Helical" evidence="12">
    <location>
        <begin position="167"/>
        <end position="185"/>
    </location>
</feature>
<dbReference type="NCBIfam" id="TIGR00328">
    <property type="entry name" value="flhB"/>
    <property type="match status" value="1"/>
</dbReference>
<evidence type="ECO:0000256" key="10">
    <source>
        <dbReference type="ARBA" id="ARBA00023136"/>
    </source>
</evidence>
<dbReference type="PRINTS" id="PR00950">
    <property type="entry name" value="TYPE3IMSPROT"/>
</dbReference>
<reference evidence="14" key="1">
    <citation type="journal article" date="2019" name="Int. J. Syst. Evol. Microbiol.">
        <title>The Global Catalogue of Microorganisms (GCM) 10K type strain sequencing project: providing services to taxonomists for standard genome sequencing and annotation.</title>
        <authorList>
            <consortium name="The Broad Institute Genomics Platform"/>
            <consortium name="The Broad Institute Genome Sequencing Center for Infectious Disease"/>
            <person name="Wu L."/>
            <person name="Ma J."/>
        </authorList>
    </citation>
    <scope>NUCLEOTIDE SEQUENCE [LARGE SCALE GENOMIC DNA]</scope>
    <source>
        <strain evidence="14">JCM 8542</strain>
    </source>
</reference>
<dbReference type="SUPFAM" id="SSF160544">
    <property type="entry name" value="EscU C-terminal domain-like"/>
    <property type="match status" value="1"/>
</dbReference>
<keyword evidence="7 12" id="KW-1005">Bacterial flagellum biogenesis</keyword>
<evidence type="ECO:0000313" key="13">
    <source>
        <dbReference type="EMBL" id="GAA0209428.1"/>
    </source>
</evidence>
<comment type="subcellular location">
    <subcellularLocation>
        <location evidence="1">Cell membrane</location>
        <topology evidence="1">Multi-pass membrane protein</topology>
    </subcellularLocation>
</comment>
<comment type="function">
    <text evidence="12">Required for formation of the rod structure in the basal body of the flagellar apparatus. Together with FliI and FliH, may constitute the export apparatus of flagellin.</text>
</comment>
<accession>A0ABP3CM42</accession>
<keyword evidence="8 12" id="KW-0653">Protein transport</keyword>
<dbReference type="Gene3D" id="3.40.1690.10">
    <property type="entry name" value="secretion proteins EscU"/>
    <property type="match status" value="1"/>
</dbReference>
<proteinExistence type="inferred from homology"/>
<evidence type="ECO:0000256" key="5">
    <source>
        <dbReference type="ARBA" id="ARBA00022475"/>
    </source>
</evidence>
<evidence type="ECO:0000256" key="9">
    <source>
        <dbReference type="ARBA" id="ARBA00022989"/>
    </source>
</evidence>
<keyword evidence="5 12" id="KW-1003">Cell membrane</keyword>
<evidence type="ECO:0000256" key="7">
    <source>
        <dbReference type="ARBA" id="ARBA00022795"/>
    </source>
</evidence>
<dbReference type="EMBL" id="BAAACR010000008">
    <property type="protein sequence ID" value="GAA0209428.1"/>
    <property type="molecule type" value="Genomic_DNA"/>
</dbReference>
<keyword evidence="11 12" id="KW-1006">Bacterial flagellum protein export</keyword>
<sequence>MKCMEIYRLRSAPSNRAPFVFDLQRFAGGEKTEEPTAKKRADARKKGQVGRSQEINSAFVLLVGFFGLKLLWDSIYFSIASYATYVFSNLNQTIDTENILRIFIGIVIVLAKTAFPIMIFIMLIGLAVNFFQVGLNFNTESIEFKLDKLNPINGFGRIFSKRALVELVKSFFKILVIGFFLYRFIHEQILAMPQFMFFDLTTSLTLVAEIIFQMAFIVIGVIMIMAFMDYGYQKWQTTQDLKMTKQEVKDEMKQTEGDPQIKGKIRQKQRQMAMARMMKEVPKADVIITNPTHYAIALAYEQGMIAPTVIAKGQDLVAQRIKEIGREARVPIVENKPLARTLYAAVEIGGSVPQELYQAVAEVLAYVYRLKHGRRGA</sequence>
<comment type="caution">
    <text evidence="13">The sequence shown here is derived from an EMBL/GenBank/DDBJ whole genome shotgun (WGS) entry which is preliminary data.</text>
</comment>
<gene>
    <name evidence="12 13" type="primary">flhB</name>
    <name evidence="13" type="ORF">GCM10008919_10830</name>
</gene>
<evidence type="ECO:0000256" key="4">
    <source>
        <dbReference type="ARBA" id="ARBA00022448"/>
    </source>
</evidence>
<evidence type="ECO:0000256" key="8">
    <source>
        <dbReference type="ARBA" id="ARBA00022927"/>
    </source>
</evidence>
<evidence type="ECO:0000256" key="11">
    <source>
        <dbReference type="ARBA" id="ARBA00023225"/>
    </source>
</evidence>